<dbReference type="SMART" id="SM00239">
    <property type="entry name" value="C2"/>
    <property type="match status" value="2"/>
</dbReference>
<reference evidence="7" key="2">
    <citation type="submission" date="2025-09" db="UniProtKB">
        <authorList>
            <consortium name="Ensembl"/>
        </authorList>
    </citation>
    <scope>IDENTIFICATION</scope>
</reference>
<evidence type="ECO:0000256" key="3">
    <source>
        <dbReference type="ARBA" id="ARBA00022737"/>
    </source>
</evidence>
<protein>
    <recommendedName>
        <fullName evidence="6">C2 domain-containing protein</fullName>
    </recommendedName>
</protein>
<keyword evidence="8" id="KW-1185">Reference proteome</keyword>
<dbReference type="InterPro" id="IPR037720">
    <property type="entry name" value="C2B_Ferlin"/>
</dbReference>
<feature type="domain" description="C2" evidence="6">
    <location>
        <begin position="207"/>
        <end position="331"/>
    </location>
</feature>
<dbReference type="PROSITE" id="PS50004">
    <property type="entry name" value="C2"/>
    <property type="match status" value="2"/>
</dbReference>
<dbReference type="Pfam" id="PF08151">
    <property type="entry name" value="FerI"/>
    <property type="match status" value="1"/>
</dbReference>
<keyword evidence="2" id="KW-0812">Transmembrane</keyword>
<accession>A0A8C4QWA0</accession>
<keyword evidence="5" id="KW-0472">Membrane</keyword>
<dbReference type="Proteomes" id="UP000694388">
    <property type="component" value="Unplaced"/>
</dbReference>
<dbReference type="Gene3D" id="2.60.40.150">
    <property type="entry name" value="C2 domain"/>
    <property type="match status" value="2"/>
</dbReference>
<dbReference type="PANTHER" id="PTHR12546:SF33">
    <property type="entry name" value="SPERM VESICLE FUSION PROTEIN FER-1"/>
    <property type="match status" value="1"/>
</dbReference>
<evidence type="ECO:0000256" key="2">
    <source>
        <dbReference type="ARBA" id="ARBA00022692"/>
    </source>
</evidence>
<evidence type="ECO:0000256" key="4">
    <source>
        <dbReference type="ARBA" id="ARBA00022989"/>
    </source>
</evidence>
<dbReference type="InterPro" id="IPR037721">
    <property type="entry name" value="Ferlin"/>
</dbReference>
<reference evidence="7" key="1">
    <citation type="submission" date="2025-08" db="UniProtKB">
        <authorList>
            <consortium name="Ensembl"/>
        </authorList>
    </citation>
    <scope>IDENTIFICATION</scope>
</reference>
<name>A0A8C4QWA0_EPTBU</name>
<keyword evidence="4" id="KW-1133">Transmembrane helix</keyword>
<evidence type="ECO:0000259" key="6">
    <source>
        <dbReference type="PROSITE" id="PS50004"/>
    </source>
</evidence>
<dbReference type="InterPro" id="IPR035892">
    <property type="entry name" value="C2_domain_sf"/>
</dbReference>
<dbReference type="SUPFAM" id="SSF49562">
    <property type="entry name" value="C2 domain (Calcium/lipid-binding domain, CaLB)"/>
    <property type="match status" value="2"/>
</dbReference>
<dbReference type="AlphaFoldDB" id="A0A8C4QWA0"/>
<dbReference type="Pfam" id="PF00168">
    <property type="entry name" value="C2"/>
    <property type="match status" value="2"/>
</dbReference>
<dbReference type="CDD" id="cd04011">
    <property type="entry name" value="C2B_Ferlin"/>
    <property type="match status" value="1"/>
</dbReference>
<dbReference type="GO" id="GO:0061025">
    <property type="term" value="P:membrane fusion"/>
    <property type="evidence" value="ECO:0007669"/>
    <property type="project" value="TreeGrafter"/>
</dbReference>
<comment type="subcellular location">
    <subcellularLocation>
        <location evidence="1">Membrane</location>
        <topology evidence="1">Single-pass membrane protein</topology>
    </subcellularLocation>
</comment>
<proteinExistence type="predicted"/>
<evidence type="ECO:0000256" key="1">
    <source>
        <dbReference type="ARBA" id="ARBA00004167"/>
    </source>
</evidence>
<dbReference type="PANTHER" id="PTHR12546">
    <property type="entry name" value="FER-1-LIKE"/>
    <property type="match status" value="1"/>
</dbReference>
<dbReference type="InterPro" id="IPR012968">
    <property type="entry name" value="FerIin_dom"/>
</dbReference>
<evidence type="ECO:0000313" key="8">
    <source>
        <dbReference type="Proteomes" id="UP000694388"/>
    </source>
</evidence>
<evidence type="ECO:0000313" key="7">
    <source>
        <dbReference type="Ensembl" id="ENSEBUP00000021283.1"/>
    </source>
</evidence>
<organism evidence="7 8">
    <name type="scientific">Eptatretus burgeri</name>
    <name type="common">Inshore hagfish</name>
    <dbReference type="NCBI Taxonomy" id="7764"/>
    <lineage>
        <taxon>Eukaryota</taxon>
        <taxon>Metazoa</taxon>
        <taxon>Chordata</taxon>
        <taxon>Craniata</taxon>
        <taxon>Vertebrata</taxon>
        <taxon>Cyclostomata</taxon>
        <taxon>Myxini</taxon>
        <taxon>Myxiniformes</taxon>
        <taxon>Myxinidae</taxon>
        <taxon>Eptatretinae</taxon>
        <taxon>Eptatretus</taxon>
    </lineage>
</organism>
<evidence type="ECO:0000256" key="5">
    <source>
        <dbReference type="ARBA" id="ARBA00023136"/>
    </source>
</evidence>
<dbReference type="OMA" id="DFHIIAS"/>
<dbReference type="GO" id="GO:0007009">
    <property type="term" value="P:plasma membrane organization"/>
    <property type="evidence" value="ECO:0007669"/>
    <property type="project" value="TreeGrafter"/>
</dbReference>
<dbReference type="SMART" id="SM01202">
    <property type="entry name" value="FerI"/>
    <property type="match status" value="1"/>
</dbReference>
<feature type="domain" description="C2" evidence="6">
    <location>
        <begin position="46"/>
        <end position="169"/>
    </location>
</feature>
<sequence length="331" mass="37723">MYVYMYVCIYIYIYIGWKNMIAKFYFSGGIEGDSADSLVVPSQPSGTGAIQRVGGYRNLHDKEQDLQVRVRVIEGRQLQDGRQNMKPVVTVTVGTKTKRTRIKKSTNPIFDEVLYFNFFMKPSELFDDKVHITVLNSVNARQDAEIGTFKIDVGSIYKERRHAFIRKWVLLSDSDESTMVARGFLKVTLMVLATGDEAPAEHKLKLKDEDVESNVLWPAGVTMRSLMFTVRLYRAEDIPQMDDAMMQGVKSFFGKESKKKNMVDPFVQFDFAGKTLRTDVIRQNANPEFNQIVNMAIKVINGTASVLGIKSQNIWSRIILISSSELKGRPW</sequence>
<dbReference type="GeneTree" id="ENSGT00940000154741"/>
<dbReference type="GO" id="GO:0016020">
    <property type="term" value="C:membrane"/>
    <property type="evidence" value="ECO:0007669"/>
    <property type="project" value="UniProtKB-SubCell"/>
</dbReference>
<dbReference type="InterPro" id="IPR000008">
    <property type="entry name" value="C2_dom"/>
</dbReference>
<dbReference type="Ensembl" id="ENSEBUT00000021859.1">
    <property type="protein sequence ID" value="ENSEBUP00000021283.1"/>
    <property type="gene ID" value="ENSEBUG00000013153.1"/>
</dbReference>
<keyword evidence="3" id="KW-0677">Repeat</keyword>